<dbReference type="Proteomes" id="UP000479000">
    <property type="component" value="Unassembled WGS sequence"/>
</dbReference>
<dbReference type="AlphaFoldDB" id="A0A6H5HBV2"/>
<evidence type="ECO:0000313" key="3">
    <source>
        <dbReference type="Proteomes" id="UP000479000"/>
    </source>
</evidence>
<feature type="region of interest" description="Disordered" evidence="1">
    <location>
        <begin position="52"/>
        <end position="76"/>
    </location>
</feature>
<gene>
    <name evidence="2" type="ORF">NTEN_LOCUS19043</name>
</gene>
<name>A0A6H5HBV2_9HEMI</name>
<reference evidence="2 3" key="1">
    <citation type="submission" date="2020-02" db="EMBL/GenBank/DDBJ databases">
        <authorList>
            <person name="Ferguson B K."/>
        </authorList>
    </citation>
    <scope>NUCLEOTIDE SEQUENCE [LARGE SCALE GENOMIC DNA]</scope>
</reference>
<feature type="non-terminal residue" evidence="2">
    <location>
        <position position="76"/>
    </location>
</feature>
<keyword evidence="3" id="KW-1185">Reference proteome</keyword>
<sequence length="76" mass="8407">MALAMAAVSVRHNPHPTLMEAVHQLPSNHLLTQPPLALHRPAHHLTTVPIEPAQSWTTPEQDANDAKPCDWSNSFM</sequence>
<dbReference type="EMBL" id="CADCXU010028126">
    <property type="protein sequence ID" value="CAB0014627.1"/>
    <property type="molecule type" value="Genomic_DNA"/>
</dbReference>
<accession>A0A6H5HBV2</accession>
<protein>
    <submittedName>
        <fullName evidence="2">Uncharacterized protein</fullName>
    </submittedName>
</protein>
<organism evidence="2 3">
    <name type="scientific">Nesidiocoris tenuis</name>
    <dbReference type="NCBI Taxonomy" id="355587"/>
    <lineage>
        <taxon>Eukaryota</taxon>
        <taxon>Metazoa</taxon>
        <taxon>Ecdysozoa</taxon>
        <taxon>Arthropoda</taxon>
        <taxon>Hexapoda</taxon>
        <taxon>Insecta</taxon>
        <taxon>Pterygota</taxon>
        <taxon>Neoptera</taxon>
        <taxon>Paraneoptera</taxon>
        <taxon>Hemiptera</taxon>
        <taxon>Heteroptera</taxon>
        <taxon>Panheteroptera</taxon>
        <taxon>Cimicomorpha</taxon>
        <taxon>Miridae</taxon>
        <taxon>Dicyphina</taxon>
        <taxon>Nesidiocoris</taxon>
    </lineage>
</organism>
<evidence type="ECO:0000256" key="1">
    <source>
        <dbReference type="SAM" id="MobiDB-lite"/>
    </source>
</evidence>
<evidence type="ECO:0000313" key="2">
    <source>
        <dbReference type="EMBL" id="CAB0014627.1"/>
    </source>
</evidence>
<proteinExistence type="predicted"/>